<dbReference type="RefSeq" id="WP_171227140.1">
    <property type="nucleotide sequence ID" value="NZ_CP053085.1"/>
</dbReference>
<name>A0A6M4IU42_9BACT</name>
<sequence>MTNAVSMNPSAAAPAPWYTRPGRVIALLAALVAVTALLARTPVTGRAGDPRLSTSSADPLGAKLIYELADRLAWNVSRDTRGAVPTATTTIYSVLDPVVPVTPEEAAAMLAHVRRGGAMLLVLGEGTSPLSDSLKLTVDRQGDDVAQNIGAVRPCVGATRPRFTRDALWFGNARMLALQGKGLTAPGLQRLVLLESRPSIVTDGPRSTMVGMPYGAGRLVVAADPDVFRNDALRDCRYGLDIASVRALEYLSAGGTAPRRAVVFDEFHQGRTRFGMTGAIERFLGETPPGRVVLQLALASLLLLFAAAPRVLPPRDQVRVERRSPLEHVDALARAYVQVGATRTSAQHLVRGLRRRMEHGAARGKRGGIDEDQLYLSRIADVKPALASDIAIVRHALTNPVDLGEFRRVGQAIQRIEAALTRT</sequence>
<evidence type="ECO:0000259" key="1">
    <source>
        <dbReference type="Pfam" id="PF14258"/>
    </source>
</evidence>
<accession>A0A6M4IU42</accession>
<dbReference type="Pfam" id="PF14258">
    <property type="entry name" value="DUF4350"/>
    <property type="match status" value="1"/>
</dbReference>
<organism evidence="2 3">
    <name type="scientific">Gemmatimonas groenlandica</name>
    <dbReference type="NCBI Taxonomy" id="2732249"/>
    <lineage>
        <taxon>Bacteria</taxon>
        <taxon>Pseudomonadati</taxon>
        <taxon>Gemmatimonadota</taxon>
        <taxon>Gemmatimonadia</taxon>
        <taxon>Gemmatimonadales</taxon>
        <taxon>Gemmatimonadaceae</taxon>
        <taxon>Gemmatimonas</taxon>
    </lineage>
</organism>
<dbReference type="KEGG" id="ggr:HKW67_20355"/>
<feature type="domain" description="DUF4350" evidence="1">
    <location>
        <begin position="55"/>
        <end position="235"/>
    </location>
</feature>
<dbReference type="EMBL" id="CP053085">
    <property type="protein sequence ID" value="QJR37705.1"/>
    <property type="molecule type" value="Genomic_DNA"/>
</dbReference>
<evidence type="ECO:0000313" key="2">
    <source>
        <dbReference type="EMBL" id="QJR37705.1"/>
    </source>
</evidence>
<dbReference type="InterPro" id="IPR025646">
    <property type="entry name" value="DUF4350"/>
</dbReference>
<evidence type="ECO:0000313" key="3">
    <source>
        <dbReference type="Proteomes" id="UP000500938"/>
    </source>
</evidence>
<dbReference type="AlphaFoldDB" id="A0A6M4IU42"/>
<keyword evidence="3" id="KW-1185">Reference proteome</keyword>
<dbReference type="Proteomes" id="UP000500938">
    <property type="component" value="Chromosome"/>
</dbReference>
<gene>
    <name evidence="2" type="ORF">HKW67_20355</name>
</gene>
<protein>
    <recommendedName>
        <fullName evidence="1">DUF4350 domain-containing protein</fullName>
    </recommendedName>
</protein>
<reference evidence="2 3" key="1">
    <citation type="submission" date="2020-05" db="EMBL/GenBank/DDBJ databases">
        <title>Complete genome sequence of Gemmatimonas greenlandica TET16.</title>
        <authorList>
            <person name="Zeng Y."/>
        </authorList>
    </citation>
    <scope>NUCLEOTIDE SEQUENCE [LARGE SCALE GENOMIC DNA]</scope>
    <source>
        <strain evidence="2 3">TET16</strain>
    </source>
</reference>
<proteinExistence type="predicted"/>